<gene>
    <name evidence="2" type="ORF">CPB84DRAFT_1770356</name>
</gene>
<keyword evidence="3" id="KW-1185">Reference proteome</keyword>
<feature type="region of interest" description="Disordered" evidence="1">
    <location>
        <begin position="180"/>
        <end position="211"/>
    </location>
</feature>
<name>A0A9P5NTX8_GYMJU</name>
<dbReference type="OrthoDB" id="3268830at2759"/>
<dbReference type="EMBL" id="JADNYJ010000019">
    <property type="protein sequence ID" value="KAF8906250.1"/>
    <property type="molecule type" value="Genomic_DNA"/>
</dbReference>
<accession>A0A9P5NTX8</accession>
<organism evidence="2 3">
    <name type="scientific">Gymnopilus junonius</name>
    <name type="common">Spectacular rustgill mushroom</name>
    <name type="synonym">Gymnopilus spectabilis subsp. junonius</name>
    <dbReference type="NCBI Taxonomy" id="109634"/>
    <lineage>
        <taxon>Eukaryota</taxon>
        <taxon>Fungi</taxon>
        <taxon>Dikarya</taxon>
        <taxon>Basidiomycota</taxon>
        <taxon>Agaricomycotina</taxon>
        <taxon>Agaricomycetes</taxon>
        <taxon>Agaricomycetidae</taxon>
        <taxon>Agaricales</taxon>
        <taxon>Agaricineae</taxon>
        <taxon>Hymenogastraceae</taxon>
        <taxon>Gymnopilus</taxon>
    </lineage>
</organism>
<dbReference type="Proteomes" id="UP000724874">
    <property type="component" value="Unassembled WGS sequence"/>
</dbReference>
<evidence type="ECO:0000313" key="2">
    <source>
        <dbReference type="EMBL" id="KAF8906250.1"/>
    </source>
</evidence>
<sequence>MDAMKTPAERARENVLLNDPLALVLNPSYVECRQCNKKIKLSSKSAFDTFHWRNHRARCIKMAKKKAKTVTTAHRLVSSPHKTTTSPSPRNSNTPPLIDISDSEEERRSEQSAEAQSPPYTIPSSPLSIQSPLDIRHTDTILDDYMLRSHPDCFRKVRPSSDHWQTWSWSQLKEPHFPAPAYGHYEYESQNDDDDDDYGPSRPPSLADVDARARDAVHALSLLAQSH</sequence>
<evidence type="ECO:0000313" key="3">
    <source>
        <dbReference type="Proteomes" id="UP000724874"/>
    </source>
</evidence>
<evidence type="ECO:0000256" key="1">
    <source>
        <dbReference type="SAM" id="MobiDB-lite"/>
    </source>
</evidence>
<feature type="compositionally biased region" description="Acidic residues" evidence="1">
    <location>
        <begin position="189"/>
        <end position="198"/>
    </location>
</feature>
<reference evidence="2" key="1">
    <citation type="submission" date="2020-11" db="EMBL/GenBank/DDBJ databases">
        <authorList>
            <consortium name="DOE Joint Genome Institute"/>
            <person name="Ahrendt S."/>
            <person name="Riley R."/>
            <person name="Andreopoulos W."/>
            <person name="LaButti K."/>
            <person name="Pangilinan J."/>
            <person name="Ruiz-duenas F.J."/>
            <person name="Barrasa J.M."/>
            <person name="Sanchez-Garcia M."/>
            <person name="Camarero S."/>
            <person name="Miyauchi S."/>
            <person name="Serrano A."/>
            <person name="Linde D."/>
            <person name="Babiker R."/>
            <person name="Drula E."/>
            <person name="Ayuso-Fernandez I."/>
            <person name="Pacheco R."/>
            <person name="Padilla G."/>
            <person name="Ferreira P."/>
            <person name="Barriuso J."/>
            <person name="Kellner H."/>
            <person name="Castanera R."/>
            <person name="Alfaro M."/>
            <person name="Ramirez L."/>
            <person name="Pisabarro A.G."/>
            <person name="Kuo A."/>
            <person name="Tritt A."/>
            <person name="Lipzen A."/>
            <person name="He G."/>
            <person name="Yan M."/>
            <person name="Ng V."/>
            <person name="Cullen D."/>
            <person name="Martin F."/>
            <person name="Rosso M.-N."/>
            <person name="Henrissat B."/>
            <person name="Hibbett D."/>
            <person name="Martinez A.T."/>
            <person name="Grigoriev I.V."/>
        </authorList>
    </citation>
    <scope>NUCLEOTIDE SEQUENCE</scope>
    <source>
        <strain evidence="2">AH 44721</strain>
    </source>
</reference>
<feature type="compositionally biased region" description="Low complexity" evidence="1">
    <location>
        <begin position="112"/>
        <end position="133"/>
    </location>
</feature>
<proteinExistence type="predicted"/>
<feature type="compositionally biased region" description="Low complexity" evidence="1">
    <location>
        <begin position="70"/>
        <end position="100"/>
    </location>
</feature>
<dbReference type="AlphaFoldDB" id="A0A9P5NTX8"/>
<feature type="region of interest" description="Disordered" evidence="1">
    <location>
        <begin position="70"/>
        <end position="133"/>
    </location>
</feature>
<protein>
    <submittedName>
        <fullName evidence="2">Uncharacterized protein</fullName>
    </submittedName>
</protein>
<comment type="caution">
    <text evidence="2">The sequence shown here is derived from an EMBL/GenBank/DDBJ whole genome shotgun (WGS) entry which is preliminary data.</text>
</comment>